<name>A0ABS3C5Y5_9BACT</name>
<dbReference type="Proteomes" id="UP000664317">
    <property type="component" value="Unassembled WGS sequence"/>
</dbReference>
<evidence type="ECO:0000313" key="2">
    <source>
        <dbReference type="EMBL" id="MBN7811976.1"/>
    </source>
</evidence>
<accession>A0ABS3C5Y5</accession>
<evidence type="ECO:0000256" key="1">
    <source>
        <dbReference type="SAM" id="MobiDB-lite"/>
    </source>
</evidence>
<reference evidence="2 3" key="1">
    <citation type="submission" date="2021-03" db="EMBL/GenBank/DDBJ databases">
        <title>novel species isolated from a fishpond in China.</title>
        <authorList>
            <person name="Lu H."/>
            <person name="Cai Z."/>
        </authorList>
    </citation>
    <scope>NUCLEOTIDE SEQUENCE [LARGE SCALE GENOMIC DNA]</scope>
    <source>
        <strain evidence="2 3">H41</strain>
    </source>
</reference>
<sequence>MKTTAKFILILWGITFSTNYFPEKPASPSKRNEVRLTQKTTQTCGAKAVAPSLSHA</sequence>
<dbReference type="RefSeq" id="WP_206578752.1">
    <property type="nucleotide sequence ID" value="NZ_JAFKCT010000005.1"/>
</dbReference>
<proteinExistence type="predicted"/>
<gene>
    <name evidence="2" type="ORF">J0A68_13570</name>
</gene>
<protein>
    <submittedName>
        <fullName evidence="2">Uncharacterized protein</fullName>
    </submittedName>
</protein>
<organism evidence="2 3">
    <name type="scientific">Algoriphagus oliviformis</name>
    <dbReference type="NCBI Taxonomy" id="2811231"/>
    <lineage>
        <taxon>Bacteria</taxon>
        <taxon>Pseudomonadati</taxon>
        <taxon>Bacteroidota</taxon>
        <taxon>Cytophagia</taxon>
        <taxon>Cytophagales</taxon>
        <taxon>Cyclobacteriaceae</taxon>
        <taxon>Algoriphagus</taxon>
    </lineage>
</organism>
<keyword evidence="3" id="KW-1185">Reference proteome</keyword>
<comment type="caution">
    <text evidence="2">The sequence shown here is derived from an EMBL/GenBank/DDBJ whole genome shotgun (WGS) entry which is preliminary data.</text>
</comment>
<feature type="region of interest" description="Disordered" evidence="1">
    <location>
        <begin position="26"/>
        <end position="56"/>
    </location>
</feature>
<dbReference type="EMBL" id="JAFKCT010000005">
    <property type="protein sequence ID" value="MBN7811976.1"/>
    <property type="molecule type" value="Genomic_DNA"/>
</dbReference>
<evidence type="ECO:0000313" key="3">
    <source>
        <dbReference type="Proteomes" id="UP000664317"/>
    </source>
</evidence>